<dbReference type="EMBL" id="BARW01035031">
    <property type="protein sequence ID" value="GAJ12737.1"/>
    <property type="molecule type" value="Genomic_DNA"/>
</dbReference>
<sequence length="48" mass="5596">MKPNTKQVLEKIDSMNPEEAIESLLSILKSSETWEHKVRVVDLLLQFQ</sequence>
<dbReference type="AlphaFoldDB" id="X1V8N1"/>
<gene>
    <name evidence="1" type="ORF">S12H4_54740</name>
</gene>
<proteinExistence type="predicted"/>
<evidence type="ECO:0000313" key="1">
    <source>
        <dbReference type="EMBL" id="GAJ12737.1"/>
    </source>
</evidence>
<reference evidence="1" key="1">
    <citation type="journal article" date="2014" name="Front. Microbiol.">
        <title>High frequency of phylogenetically diverse reductive dehalogenase-homologous genes in deep subseafloor sedimentary metagenomes.</title>
        <authorList>
            <person name="Kawai M."/>
            <person name="Futagami T."/>
            <person name="Toyoda A."/>
            <person name="Takaki Y."/>
            <person name="Nishi S."/>
            <person name="Hori S."/>
            <person name="Arai W."/>
            <person name="Tsubouchi T."/>
            <person name="Morono Y."/>
            <person name="Uchiyama I."/>
            <person name="Ito T."/>
            <person name="Fujiyama A."/>
            <person name="Inagaki F."/>
            <person name="Takami H."/>
        </authorList>
    </citation>
    <scope>NUCLEOTIDE SEQUENCE</scope>
    <source>
        <strain evidence="1">Expedition CK06-06</strain>
    </source>
</reference>
<feature type="non-terminal residue" evidence="1">
    <location>
        <position position="48"/>
    </location>
</feature>
<accession>X1V8N1</accession>
<comment type="caution">
    <text evidence="1">The sequence shown here is derived from an EMBL/GenBank/DDBJ whole genome shotgun (WGS) entry which is preliminary data.</text>
</comment>
<name>X1V8N1_9ZZZZ</name>
<protein>
    <submittedName>
        <fullName evidence="1">Uncharacterized protein</fullName>
    </submittedName>
</protein>
<organism evidence="1">
    <name type="scientific">marine sediment metagenome</name>
    <dbReference type="NCBI Taxonomy" id="412755"/>
    <lineage>
        <taxon>unclassified sequences</taxon>
        <taxon>metagenomes</taxon>
        <taxon>ecological metagenomes</taxon>
    </lineage>
</organism>